<accession>A0ABU9BMD8</accession>
<reference evidence="2 3" key="1">
    <citation type="submission" date="2024-04" db="EMBL/GenBank/DDBJ databases">
        <title>Novel species of the genus Ideonella isolated from streams.</title>
        <authorList>
            <person name="Lu H."/>
        </authorList>
    </citation>
    <scope>NUCLEOTIDE SEQUENCE [LARGE SCALE GENOMIC DNA]</scope>
    <source>
        <strain evidence="2 3">DXS29W</strain>
    </source>
</reference>
<evidence type="ECO:0000313" key="2">
    <source>
        <dbReference type="EMBL" id="MEK8031120.1"/>
    </source>
</evidence>
<name>A0ABU9BMD8_9BURK</name>
<proteinExistence type="predicted"/>
<keyword evidence="3" id="KW-1185">Reference proteome</keyword>
<dbReference type="RefSeq" id="WP_341425483.1">
    <property type="nucleotide sequence ID" value="NZ_JBBUTG010000004.1"/>
</dbReference>
<organism evidence="2 3">
    <name type="scientific">Ideonella lacteola</name>
    <dbReference type="NCBI Taxonomy" id="2984193"/>
    <lineage>
        <taxon>Bacteria</taxon>
        <taxon>Pseudomonadati</taxon>
        <taxon>Pseudomonadota</taxon>
        <taxon>Betaproteobacteria</taxon>
        <taxon>Burkholderiales</taxon>
        <taxon>Sphaerotilaceae</taxon>
        <taxon>Ideonella</taxon>
    </lineage>
</organism>
<feature type="region of interest" description="Disordered" evidence="1">
    <location>
        <begin position="158"/>
        <end position="179"/>
    </location>
</feature>
<dbReference type="EMBL" id="JBBUTG010000004">
    <property type="protein sequence ID" value="MEK8031120.1"/>
    <property type="molecule type" value="Genomic_DNA"/>
</dbReference>
<dbReference type="Proteomes" id="UP001371218">
    <property type="component" value="Unassembled WGS sequence"/>
</dbReference>
<protein>
    <submittedName>
        <fullName evidence="2">Uncharacterized protein</fullName>
    </submittedName>
</protein>
<sequence length="179" mass="20294">MATKRVLLDSLLDAPMRCYFERKFASLPAAELRLRLEETLRFLFIAHECTGAIPVSREIDEVWHAWILQTQQYEALCRRLPTGEFIHHSSNDYLVWFDPEVGNGNPLDQDVKMLALYVANFGPFEAARAAHWLLARHLMDRHGWTVDDLNDWLQTGMDDGSSANATQAPSGREAAPALA</sequence>
<evidence type="ECO:0000256" key="1">
    <source>
        <dbReference type="SAM" id="MobiDB-lite"/>
    </source>
</evidence>
<gene>
    <name evidence="2" type="ORF">AACH06_09865</name>
</gene>
<evidence type="ECO:0000313" key="3">
    <source>
        <dbReference type="Proteomes" id="UP001371218"/>
    </source>
</evidence>
<comment type="caution">
    <text evidence="2">The sequence shown here is derived from an EMBL/GenBank/DDBJ whole genome shotgun (WGS) entry which is preliminary data.</text>
</comment>